<organism evidence="1">
    <name type="scientific">marine sediment metagenome</name>
    <dbReference type="NCBI Taxonomy" id="412755"/>
    <lineage>
        <taxon>unclassified sequences</taxon>
        <taxon>metagenomes</taxon>
        <taxon>ecological metagenomes</taxon>
    </lineage>
</organism>
<dbReference type="AlphaFoldDB" id="A0A0F9PL56"/>
<accession>A0A0F9PL56</accession>
<evidence type="ECO:0000313" key="1">
    <source>
        <dbReference type="EMBL" id="KKN32530.1"/>
    </source>
</evidence>
<reference evidence="1" key="1">
    <citation type="journal article" date="2015" name="Nature">
        <title>Complex archaea that bridge the gap between prokaryotes and eukaryotes.</title>
        <authorList>
            <person name="Spang A."/>
            <person name="Saw J.H."/>
            <person name="Jorgensen S.L."/>
            <person name="Zaremba-Niedzwiedzka K."/>
            <person name="Martijn J."/>
            <person name="Lind A.E."/>
            <person name="van Eijk R."/>
            <person name="Schleper C."/>
            <person name="Guy L."/>
            <person name="Ettema T.J."/>
        </authorList>
    </citation>
    <scope>NUCLEOTIDE SEQUENCE</scope>
</reference>
<name>A0A0F9PL56_9ZZZZ</name>
<dbReference type="EMBL" id="LAZR01002246">
    <property type="protein sequence ID" value="KKN32530.1"/>
    <property type="molecule type" value="Genomic_DNA"/>
</dbReference>
<proteinExistence type="predicted"/>
<sequence length="129" mass="15066">MEIGDKRIKVKTTKKHFGVFKAEANKWIRNFGLTDWNVCFSHTKLEGIKARCEYNLVGRVATLSLSTTYTDSIIDYDIESAFHEVCELLIIPLESMIEQRYALGVDDVREETHRIIRRLENFILKEDLN</sequence>
<comment type="caution">
    <text evidence="1">The sequence shown here is derived from an EMBL/GenBank/DDBJ whole genome shotgun (WGS) entry which is preliminary data.</text>
</comment>
<protein>
    <submittedName>
        <fullName evidence="1">Uncharacterized protein</fullName>
    </submittedName>
</protein>
<gene>
    <name evidence="1" type="ORF">LCGC14_0812950</name>
</gene>